<reference evidence="1 2" key="1">
    <citation type="journal article" date="2022" name="Plant J.">
        <title>Chromosome-level genome of Camellia lanceoleosa provides a valuable resource for understanding genome evolution and self-incompatibility.</title>
        <authorList>
            <person name="Gong W."/>
            <person name="Xiao S."/>
            <person name="Wang L."/>
            <person name="Liao Z."/>
            <person name="Chang Y."/>
            <person name="Mo W."/>
            <person name="Hu G."/>
            <person name="Li W."/>
            <person name="Zhao G."/>
            <person name="Zhu H."/>
            <person name="Hu X."/>
            <person name="Ji K."/>
            <person name="Xiang X."/>
            <person name="Song Q."/>
            <person name="Yuan D."/>
            <person name="Jin S."/>
            <person name="Zhang L."/>
        </authorList>
    </citation>
    <scope>NUCLEOTIDE SEQUENCE [LARGE SCALE GENOMIC DNA]</scope>
    <source>
        <strain evidence="1">SQ_2022a</strain>
    </source>
</reference>
<organism evidence="1 2">
    <name type="scientific">Camellia lanceoleosa</name>
    <dbReference type="NCBI Taxonomy" id="1840588"/>
    <lineage>
        <taxon>Eukaryota</taxon>
        <taxon>Viridiplantae</taxon>
        <taxon>Streptophyta</taxon>
        <taxon>Embryophyta</taxon>
        <taxon>Tracheophyta</taxon>
        <taxon>Spermatophyta</taxon>
        <taxon>Magnoliopsida</taxon>
        <taxon>eudicotyledons</taxon>
        <taxon>Gunneridae</taxon>
        <taxon>Pentapetalae</taxon>
        <taxon>asterids</taxon>
        <taxon>Ericales</taxon>
        <taxon>Theaceae</taxon>
        <taxon>Camellia</taxon>
    </lineage>
</organism>
<dbReference type="Proteomes" id="UP001060215">
    <property type="component" value="Chromosome 3"/>
</dbReference>
<keyword evidence="2" id="KW-1185">Reference proteome</keyword>
<evidence type="ECO:0000313" key="1">
    <source>
        <dbReference type="EMBL" id="KAI8028616.1"/>
    </source>
</evidence>
<comment type="caution">
    <text evidence="1">The sequence shown here is derived from an EMBL/GenBank/DDBJ whole genome shotgun (WGS) entry which is preliminary data.</text>
</comment>
<sequence>MEDLTYHQNPPLEEPAGATVAAAVEVELQQQIGSNMEHCYNNNNNFIDTHLMQEVVHHSNQVLQYDQSNWDNNFKHEIQEMSFHNHTHHHQKSVNFQASLGFLGDLPSATDIASVASSVIYDPHFHLNLPAQPLLFGELF</sequence>
<dbReference type="EMBL" id="CM045760">
    <property type="protein sequence ID" value="KAI8028616.1"/>
    <property type="molecule type" value="Genomic_DNA"/>
</dbReference>
<proteinExistence type="predicted"/>
<protein>
    <submittedName>
        <fullName evidence="1">Uncharacterized protein</fullName>
    </submittedName>
</protein>
<gene>
    <name evidence="1" type="ORF">LOK49_LG02G01085</name>
</gene>
<name>A0ACC0IWR5_9ERIC</name>
<evidence type="ECO:0000313" key="2">
    <source>
        <dbReference type="Proteomes" id="UP001060215"/>
    </source>
</evidence>
<accession>A0ACC0IWR5</accession>